<reference evidence="2" key="2">
    <citation type="submission" date="2015-01" db="EMBL/GenBank/DDBJ databases">
        <title>Evolutionary Origins and Diversification of the Mycorrhizal Mutualists.</title>
        <authorList>
            <consortium name="DOE Joint Genome Institute"/>
            <consortium name="Mycorrhizal Genomics Consortium"/>
            <person name="Kohler A."/>
            <person name="Kuo A."/>
            <person name="Nagy L.G."/>
            <person name="Floudas D."/>
            <person name="Copeland A."/>
            <person name="Barry K.W."/>
            <person name="Cichocki N."/>
            <person name="Veneault-Fourrey C."/>
            <person name="LaButti K."/>
            <person name="Lindquist E.A."/>
            <person name="Lipzen A."/>
            <person name="Lundell T."/>
            <person name="Morin E."/>
            <person name="Murat C."/>
            <person name="Riley R."/>
            <person name="Ohm R."/>
            <person name="Sun H."/>
            <person name="Tunlid A."/>
            <person name="Henrissat B."/>
            <person name="Grigoriev I.V."/>
            <person name="Hibbett D.S."/>
            <person name="Martin F."/>
        </authorList>
    </citation>
    <scope>NUCLEOTIDE SEQUENCE [LARGE SCALE GENOMIC DNA]</scope>
    <source>
        <strain evidence="2">Marx 270</strain>
    </source>
</reference>
<dbReference type="Pfam" id="PF16850">
    <property type="entry name" value="Inhibitor_I66"/>
    <property type="match status" value="1"/>
</dbReference>
<organism evidence="1 2">
    <name type="scientific">Pisolithus tinctorius Marx 270</name>
    <dbReference type="NCBI Taxonomy" id="870435"/>
    <lineage>
        <taxon>Eukaryota</taxon>
        <taxon>Fungi</taxon>
        <taxon>Dikarya</taxon>
        <taxon>Basidiomycota</taxon>
        <taxon>Agaricomycotina</taxon>
        <taxon>Agaricomycetes</taxon>
        <taxon>Agaricomycetidae</taxon>
        <taxon>Boletales</taxon>
        <taxon>Sclerodermatineae</taxon>
        <taxon>Pisolithaceae</taxon>
        <taxon>Pisolithus</taxon>
    </lineage>
</organism>
<dbReference type="GO" id="GO:0004867">
    <property type="term" value="F:serine-type endopeptidase inhibitor activity"/>
    <property type="evidence" value="ECO:0007669"/>
    <property type="project" value="InterPro"/>
</dbReference>
<sequence length="152" mass="17181">MPSNIKADYEVIISSALPGDPYVGISLLLPTILPVNLIERAPGIRPPVFVFRRVQGDIYTLSINGMQVVELEGRLFAALERPPQEWVIKYRQFHDAYTITKRLDGREEIGWIAPVKGESKQIHIGPLGQIDTAPPGYPPQELFNFQFLDREL</sequence>
<dbReference type="CDD" id="cd23428">
    <property type="entry name" value="beta-trefoil_Ricin_SPI"/>
    <property type="match status" value="1"/>
</dbReference>
<accession>A0A0C3J668</accession>
<name>A0A0C3J668_PISTI</name>
<dbReference type="EMBL" id="KN831970">
    <property type="protein sequence ID" value="KIO04558.1"/>
    <property type="molecule type" value="Genomic_DNA"/>
</dbReference>
<proteinExistence type="predicted"/>
<dbReference type="STRING" id="870435.A0A0C3J668"/>
<keyword evidence="2" id="KW-1185">Reference proteome</keyword>
<dbReference type="Proteomes" id="UP000054217">
    <property type="component" value="Unassembled WGS sequence"/>
</dbReference>
<dbReference type="InParanoid" id="A0A0C3J668"/>
<evidence type="ECO:0000313" key="2">
    <source>
        <dbReference type="Proteomes" id="UP000054217"/>
    </source>
</evidence>
<gene>
    <name evidence="1" type="ORF">M404DRAFT_1000431</name>
</gene>
<dbReference type="InterPro" id="IPR031755">
    <property type="entry name" value="Inhibitor_I66"/>
</dbReference>
<dbReference type="Gene3D" id="2.80.10.50">
    <property type="match status" value="1"/>
</dbReference>
<evidence type="ECO:0000313" key="1">
    <source>
        <dbReference type="EMBL" id="KIO04558.1"/>
    </source>
</evidence>
<dbReference type="AlphaFoldDB" id="A0A0C3J668"/>
<reference evidence="1 2" key="1">
    <citation type="submission" date="2014-04" db="EMBL/GenBank/DDBJ databases">
        <authorList>
            <consortium name="DOE Joint Genome Institute"/>
            <person name="Kuo A."/>
            <person name="Kohler A."/>
            <person name="Costa M.D."/>
            <person name="Nagy L.G."/>
            <person name="Floudas D."/>
            <person name="Copeland A."/>
            <person name="Barry K.W."/>
            <person name="Cichocki N."/>
            <person name="Veneault-Fourrey C."/>
            <person name="LaButti K."/>
            <person name="Lindquist E.A."/>
            <person name="Lipzen A."/>
            <person name="Lundell T."/>
            <person name="Morin E."/>
            <person name="Murat C."/>
            <person name="Sun H."/>
            <person name="Tunlid A."/>
            <person name="Henrissat B."/>
            <person name="Grigoriev I.V."/>
            <person name="Hibbett D.S."/>
            <person name="Martin F."/>
            <person name="Nordberg H.P."/>
            <person name="Cantor M.N."/>
            <person name="Hua S.X."/>
        </authorList>
    </citation>
    <scope>NUCLEOTIDE SEQUENCE [LARGE SCALE GENOMIC DNA]</scope>
    <source>
        <strain evidence="1 2">Marx 270</strain>
    </source>
</reference>
<dbReference type="OrthoDB" id="2662663at2759"/>
<protein>
    <submittedName>
        <fullName evidence="1">Uncharacterized protein</fullName>
    </submittedName>
</protein>
<dbReference type="HOGENOM" id="CLU_115968_4_0_1"/>